<keyword evidence="1" id="KW-0547">Nucleotide-binding</keyword>
<reference evidence="4 5" key="1">
    <citation type="submission" date="2019-08" db="EMBL/GenBank/DDBJ databases">
        <title>Gluconobacter frateurii HD924 genome.</title>
        <authorList>
            <person name="Liu Y."/>
            <person name="Zhang P."/>
        </authorList>
    </citation>
    <scope>NUCLEOTIDE SEQUENCE [LARGE SCALE GENOMIC DNA]</scope>
    <source>
        <strain evidence="4 5">HD924</strain>
    </source>
</reference>
<dbReference type="SMART" id="SM00382">
    <property type="entry name" value="AAA"/>
    <property type="match status" value="1"/>
</dbReference>
<dbReference type="Pfam" id="PF00005">
    <property type="entry name" value="ABC_tran"/>
    <property type="match status" value="1"/>
</dbReference>
<dbReference type="PANTHER" id="PTHR42794:SF2">
    <property type="entry name" value="ABC TRANSPORTER ATP-BINDING PROTEIN"/>
    <property type="match status" value="1"/>
</dbReference>
<evidence type="ECO:0000313" key="4">
    <source>
        <dbReference type="EMBL" id="QEH97082.1"/>
    </source>
</evidence>
<evidence type="ECO:0000256" key="2">
    <source>
        <dbReference type="ARBA" id="ARBA00022840"/>
    </source>
</evidence>
<dbReference type="Proteomes" id="UP000323560">
    <property type="component" value="Chromosome"/>
</dbReference>
<dbReference type="Gene3D" id="3.40.50.300">
    <property type="entry name" value="P-loop containing nucleotide triphosphate hydrolases"/>
    <property type="match status" value="1"/>
</dbReference>
<evidence type="ECO:0000259" key="3">
    <source>
        <dbReference type="PROSITE" id="PS50893"/>
    </source>
</evidence>
<gene>
    <name evidence="4" type="ORF">FXF46_13120</name>
</gene>
<dbReference type="GO" id="GO:0016887">
    <property type="term" value="F:ATP hydrolysis activity"/>
    <property type="evidence" value="ECO:0007669"/>
    <property type="project" value="InterPro"/>
</dbReference>
<name>A0AAP9JID0_GLUTH</name>
<dbReference type="CDD" id="cd03214">
    <property type="entry name" value="ABC_Iron-Siderophores_B12_Hemin"/>
    <property type="match status" value="1"/>
</dbReference>
<dbReference type="EMBL" id="CP043043">
    <property type="protein sequence ID" value="QEH97082.1"/>
    <property type="molecule type" value="Genomic_DNA"/>
</dbReference>
<dbReference type="InterPro" id="IPR003593">
    <property type="entry name" value="AAA+_ATPase"/>
</dbReference>
<sequence length="252" mass="27169">MPDVILRAEELGYDGALALADLSVRAGEHIAVIGPNGAGKSTFLKLLAGLLTPSHGQVTLAGKPVKSFSRREMARQVAWLSQSDDVACEFLVSDYIALGRLPFQGRATPAEDKAAIRSAVEHCGVGSLITRVMGSLSGGERQRVMLARCLAQTPRILLLDEPTNHLDLAARSELLALLRTLPITILAVLHDLSLVPDFAARTVLLSDGHLTMDGLSQQVLFSTMFEETFRLKVHQITLDDGHASLLFRPATS</sequence>
<dbReference type="GO" id="GO:0005524">
    <property type="term" value="F:ATP binding"/>
    <property type="evidence" value="ECO:0007669"/>
    <property type="project" value="UniProtKB-KW"/>
</dbReference>
<dbReference type="PROSITE" id="PS00211">
    <property type="entry name" value="ABC_TRANSPORTER_1"/>
    <property type="match status" value="1"/>
</dbReference>
<proteinExistence type="predicted"/>
<accession>A0AAP9JID0</accession>
<keyword evidence="2 4" id="KW-0067">ATP-binding</keyword>
<dbReference type="InterPro" id="IPR017871">
    <property type="entry name" value="ABC_transporter-like_CS"/>
</dbReference>
<dbReference type="PROSITE" id="PS50893">
    <property type="entry name" value="ABC_TRANSPORTER_2"/>
    <property type="match status" value="1"/>
</dbReference>
<dbReference type="RefSeq" id="WP_061510982.1">
    <property type="nucleotide sequence ID" value="NZ_CP043043.1"/>
</dbReference>
<dbReference type="InterPro" id="IPR027417">
    <property type="entry name" value="P-loop_NTPase"/>
</dbReference>
<dbReference type="InterPro" id="IPR003439">
    <property type="entry name" value="ABC_transporter-like_ATP-bd"/>
</dbReference>
<dbReference type="PANTHER" id="PTHR42794">
    <property type="entry name" value="HEMIN IMPORT ATP-BINDING PROTEIN HMUV"/>
    <property type="match status" value="1"/>
</dbReference>
<dbReference type="SUPFAM" id="SSF52540">
    <property type="entry name" value="P-loop containing nucleoside triphosphate hydrolases"/>
    <property type="match status" value="1"/>
</dbReference>
<evidence type="ECO:0000256" key="1">
    <source>
        <dbReference type="ARBA" id="ARBA00022741"/>
    </source>
</evidence>
<evidence type="ECO:0000313" key="5">
    <source>
        <dbReference type="Proteomes" id="UP000323560"/>
    </source>
</evidence>
<organism evidence="4 5">
    <name type="scientific">Gluconobacter thailandicus</name>
    <dbReference type="NCBI Taxonomy" id="257438"/>
    <lineage>
        <taxon>Bacteria</taxon>
        <taxon>Pseudomonadati</taxon>
        <taxon>Pseudomonadota</taxon>
        <taxon>Alphaproteobacteria</taxon>
        <taxon>Acetobacterales</taxon>
        <taxon>Acetobacteraceae</taxon>
        <taxon>Gluconobacter</taxon>
    </lineage>
</organism>
<dbReference type="AlphaFoldDB" id="A0AAP9JID0"/>
<dbReference type="KEGG" id="gti:FXF46_13120"/>
<feature type="domain" description="ABC transporter" evidence="3">
    <location>
        <begin position="1"/>
        <end position="232"/>
    </location>
</feature>
<protein>
    <submittedName>
        <fullName evidence="4">ABC transporter ATP-binding protein</fullName>
    </submittedName>
</protein>